<dbReference type="GO" id="GO:0035694">
    <property type="term" value="P:mitochondrial protein catabolic process"/>
    <property type="evidence" value="ECO:0007669"/>
    <property type="project" value="InterPro"/>
</dbReference>
<dbReference type="GO" id="GO:0008289">
    <property type="term" value="F:lipid binding"/>
    <property type="evidence" value="ECO:0007669"/>
    <property type="project" value="UniProtKB-KW"/>
</dbReference>
<keyword evidence="11" id="KW-0472">Membrane</keyword>
<dbReference type="Proteomes" id="UP001054837">
    <property type="component" value="Unassembled WGS sequence"/>
</dbReference>
<evidence type="ECO:0000256" key="9">
    <source>
        <dbReference type="ARBA" id="ARBA00023121"/>
    </source>
</evidence>
<dbReference type="InterPro" id="IPR031981">
    <property type="entry name" value="MIEAP_C"/>
</dbReference>
<keyword evidence="9" id="KW-0446">Lipid-binding</keyword>
<comment type="similarity">
    <text evidence="4">Belongs to the MIEAP family.</text>
</comment>
<name>A0AAV4TYK4_9ARAC</name>
<evidence type="ECO:0000256" key="14">
    <source>
        <dbReference type="SAM" id="MobiDB-lite"/>
    </source>
</evidence>
<keyword evidence="8 13" id="KW-0175">Coiled coil</keyword>
<comment type="caution">
    <text evidence="16">The sequence shown here is derived from an EMBL/GenBank/DDBJ whole genome shotgun (WGS) entry which is preliminary data.</text>
</comment>
<evidence type="ECO:0000313" key="16">
    <source>
        <dbReference type="EMBL" id="GIY49548.1"/>
    </source>
</evidence>
<evidence type="ECO:0000256" key="5">
    <source>
        <dbReference type="ARBA" id="ARBA00019863"/>
    </source>
</evidence>
<dbReference type="InterPro" id="IPR026169">
    <property type="entry name" value="MIEAP"/>
</dbReference>
<feature type="domain" description="Mitochondria-eating protein C-terminal" evidence="15">
    <location>
        <begin position="160"/>
        <end position="359"/>
    </location>
</feature>
<reference evidence="16 17" key="1">
    <citation type="submission" date="2021-06" db="EMBL/GenBank/DDBJ databases">
        <title>Caerostris darwini draft genome.</title>
        <authorList>
            <person name="Kono N."/>
            <person name="Arakawa K."/>
        </authorList>
    </citation>
    <scope>NUCLEOTIDE SEQUENCE [LARGE SCALE GENOMIC DNA]</scope>
</reference>
<evidence type="ECO:0000259" key="15">
    <source>
        <dbReference type="Pfam" id="PF16026"/>
    </source>
</evidence>
<organism evidence="16 17">
    <name type="scientific">Caerostris darwini</name>
    <dbReference type="NCBI Taxonomy" id="1538125"/>
    <lineage>
        <taxon>Eukaryota</taxon>
        <taxon>Metazoa</taxon>
        <taxon>Ecdysozoa</taxon>
        <taxon>Arthropoda</taxon>
        <taxon>Chelicerata</taxon>
        <taxon>Arachnida</taxon>
        <taxon>Araneae</taxon>
        <taxon>Araneomorphae</taxon>
        <taxon>Entelegynae</taxon>
        <taxon>Araneoidea</taxon>
        <taxon>Araneidae</taxon>
        <taxon>Caerostris</taxon>
    </lineage>
</organism>
<feature type="compositionally biased region" description="Low complexity" evidence="14">
    <location>
        <begin position="13"/>
        <end position="32"/>
    </location>
</feature>
<dbReference type="GO" id="GO:0005741">
    <property type="term" value="C:mitochondrial outer membrane"/>
    <property type="evidence" value="ECO:0007669"/>
    <property type="project" value="UniProtKB-SubCell"/>
</dbReference>
<dbReference type="EMBL" id="BPLQ01010246">
    <property type="protein sequence ID" value="GIY49548.1"/>
    <property type="molecule type" value="Genomic_DNA"/>
</dbReference>
<keyword evidence="10" id="KW-0496">Mitochondrion</keyword>
<evidence type="ECO:0000256" key="2">
    <source>
        <dbReference type="ARBA" id="ARBA00004305"/>
    </source>
</evidence>
<protein>
    <recommendedName>
        <fullName evidence="5">Mitochondria-eating protein</fullName>
    </recommendedName>
    <alternativeName>
        <fullName evidence="12">Spermatogenesis-associated protein 18</fullName>
    </alternativeName>
</protein>
<feature type="region of interest" description="Disordered" evidence="14">
    <location>
        <begin position="13"/>
        <end position="40"/>
    </location>
</feature>
<proteinExistence type="inferred from homology"/>
<evidence type="ECO:0000256" key="12">
    <source>
        <dbReference type="ARBA" id="ARBA00032687"/>
    </source>
</evidence>
<evidence type="ECO:0000256" key="13">
    <source>
        <dbReference type="SAM" id="Coils"/>
    </source>
</evidence>
<dbReference type="AlphaFoldDB" id="A0AAV4TYK4"/>
<evidence type="ECO:0000256" key="3">
    <source>
        <dbReference type="ARBA" id="ARBA00004496"/>
    </source>
</evidence>
<accession>A0AAV4TYK4</accession>
<feature type="coiled-coil region" evidence="13">
    <location>
        <begin position="102"/>
        <end position="129"/>
    </location>
</feature>
<dbReference type="GO" id="GO:0005759">
    <property type="term" value="C:mitochondrial matrix"/>
    <property type="evidence" value="ECO:0007669"/>
    <property type="project" value="UniProtKB-SubCell"/>
</dbReference>
<evidence type="ECO:0000256" key="6">
    <source>
        <dbReference type="ARBA" id="ARBA00022490"/>
    </source>
</evidence>
<comment type="subcellular location">
    <subcellularLocation>
        <location evidence="3">Cytoplasm</location>
    </subcellularLocation>
    <subcellularLocation>
        <location evidence="2">Mitochondrion matrix</location>
    </subcellularLocation>
    <subcellularLocation>
        <location evidence="1">Mitochondrion outer membrane</location>
    </subcellularLocation>
</comment>
<dbReference type="Pfam" id="PF16026">
    <property type="entry name" value="MIEAP"/>
    <property type="match status" value="1"/>
</dbReference>
<dbReference type="PANTHER" id="PTHR21771">
    <property type="entry name" value="MITOCHONDRIA-EATING PROTEIN-RELATED"/>
    <property type="match status" value="1"/>
</dbReference>
<gene>
    <name evidence="16" type="primary">AVEN_115214_1</name>
    <name evidence="16" type="ORF">CDAR_565231</name>
</gene>
<evidence type="ECO:0000256" key="4">
    <source>
        <dbReference type="ARBA" id="ARBA00008233"/>
    </source>
</evidence>
<sequence length="359" mass="41139">MWCKGIQFRFGNRNSNRSSSSSSDNQSFSGEGSAKGFPVTSTKGSFARHFDIPSEDSRCSSRVDSTPVDCRTLCKLPNSPVPSAQQLTTGTPSSATSQDWKIAALRREVSVLKAELNQTRINIEFFQQRELKMKERLAEQARVMLDRGVRFENVGLGERRPTALIRRYGNLYAQSRVDTLDALDSIPELQHAYDLKSKILFSAVVLSFRSVYHTICEIKSRIRHILQISEEKERSSDTTIRDLDTCINAYMKKSVDRFDVRKNLEEVLSQIFATLYDYPSLKTCEGLKHYVKDCLRIAWSLSNQCPPFVIEYEERVFRKDLHVRFHTSNQESDRIKTYLWPTLMEGRNGPCVHKGVVIT</sequence>
<evidence type="ECO:0000256" key="11">
    <source>
        <dbReference type="ARBA" id="ARBA00023136"/>
    </source>
</evidence>
<evidence type="ECO:0000313" key="17">
    <source>
        <dbReference type="Proteomes" id="UP001054837"/>
    </source>
</evidence>
<keyword evidence="6" id="KW-0963">Cytoplasm</keyword>
<dbReference type="PANTHER" id="PTHR21771:SF1">
    <property type="entry name" value="MITOCHONDRIA-EATING PROTEIN"/>
    <property type="match status" value="1"/>
</dbReference>
<evidence type="ECO:0000256" key="1">
    <source>
        <dbReference type="ARBA" id="ARBA00004294"/>
    </source>
</evidence>
<dbReference type="GO" id="GO:0035695">
    <property type="term" value="P:mitophagy by internal vacuole formation"/>
    <property type="evidence" value="ECO:0007669"/>
    <property type="project" value="TreeGrafter"/>
</dbReference>
<keyword evidence="17" id="KW-1185">Reference proteome</keyword>
<evidence type="ECO:0000256" key="10">
    <source>
        <dbReference type="ARBA" id="ARBA00023128"/>
    </source>
</evidence>
<evidence type="ECO:0000256" key="8">
    <source>
        <dbReference type="ARBA" id="ARBA00023054"/>
    </source>
</evidence>
<keyword evidence="7" id="KW-1000">Mitochondrion outer membrane</keyword>
<evidence type="ECO:0000256" key="7">
    <source>
        <dbReference type="ARBA" id="ARBA00022787"/>
    </source>
</evidence>